<dbReference type="Gene3D" id="3.60.15.10">
    <property type="entry name" value="Ribonuclease Z/Hydroxyacylglutathione hydrolase-like"/>
    <property type="match status" value="1"/>
</dbReference>
<dbReference type="Pfam" id="PF10996">
    <property type="entry name" value="Beta-Casp"/>
    <property type="match status" value="1"/>
</dbReference>
<feature type="domain" description="Metallo-beta-lactamase" evidence="2">
    <location>
        <begin position="15"/>
        <end position="250"/>
    </location>
</feature>
<dbReference type="InterPro" id="IPR001279">
    <property type="entry name" value="Metallo-B-lactamas"/>
</dbReference>
<keyword evidence="5" id="KW-1185">Reference proteome</keyword>
<evidence type="ECO:0000259" key="2">
    <source>
        <dbReference type="SMART" id="SM00849"/>
    </source>
</evidence>
<accession>A0A193LKL4</accession>
<proteinExistence type="predicted"/>
<dbReference type="CDD" id="cd16295">
    <property type="entry name" value="TTHA0252-CPSF-like_MBL-fold"/>
    <property type="match status" value="1"/>
</dbReference>
<evidence type="ECO:0000256" key="1">
    <source>
        <dbReference type="ARBA" id="ARBA00022801"/>
    </source>
</evidence>
<dbReference type="RefSeq" id="WP_068618842.1">
    <property type="nucleotide sequence ID" value="NZ_CP016268.1"/>
</dbReference>
<dbReference type="Pfam" id="PF07521">
    <property type="entry name" value="RMMBL"/>
    <property type="match status" value="1"/>
</dbReference>
<dbReference type="GO" id="GO:0004521">
    <property type="term" value="F:RNA endonuclease activity"/>
    <property type="evidence" value="ECO:0007669"/>
    <property type="project" value="TreeGrafter"/>
</dbReference>
<sequence>MKFELQFFGATEEVTGSLYVIRTGQHTVLLECGLVQGGRKDELRNAEPFPVPIKDIDAVILSHAHIDHSGRVPLLAKRGYTGPVYTQNATRELCSIMLPDSGYLHEKDAEWENRKRDKKGEEPVEALYTRADAEDSLKLFRSFRYEESTEILPGLWLRFLDAGHILGSAIVELRCSDGTASRTLVFTGDLGYRDAPVMEPPKRLKHADAVLMESTYGDRLHRSFDETLIELADIFQRARASKGNILIPAFTVGRTQDLLYLMSQNYKRWGLADWHIYLDSPMGIEATKVYARFRHLYGAELFRPGSELPNLPNFHATMTTEESMGINTIRSGAIIIAGSGMCTGGRIHHHLKNNIDRAECHVILIGFQAHGTLGRRLVDGETEIRLWGETLPVRAQIHTVGGLSAHGDQADLIDWYRNFANRPPLYLVHGEPKAQQALQEKLRETLNAPASIAVRGQKIEI</sequence>
<dbReference type="SMART" id="SM00849">
    <property type="entry name" value="Lactamase_B"/>
    <property type="match status" value="1"/>
</dbReference>
<dbReference type="Gene3D" id="3.40.50.10890">
    <property type="match status" value="1"/>
</dbReference>
<dbReference type="SUPFAM" id="SSF56281">
    <property type="entry name" value="Metallo-hydrolase/oxidoreductase"/>
    <property type="match status" value="1"/>
</dbReference>
<dbReference type="AlphaFoldDB" id="A0A193LKL4"/>
<dbReference type="EMBL" id="CP016268">
    <property type="protein sequence ID" value="ANO52968.1"/>
    <property type="molecule type" value="Genomic_DNA"/>
</dbReference>
<reference evidence="4 5" key="1">
    <citation type="submission" date="2016-06" db="EMBL/GenBank/DDBJ databases">
        <title>Complete genome sequence of a deep-branching marine Gamma Proteobacterium Woeseia oceani type strain XK5.</title>
        <authorList>
            <person name="Mu D."/>
            <person name="Du Z."/>
        </authorList>
    </citation>
    <scope>NUCLEOTIDE SEQUENCE [LARGE SCALE GENOMIC DNA]</scope>
    <source>
        <strain evidence="4 5">XK5</strain>
    </source>
</reference>
<dbReference type="STRING" id="1548547.BA177_03520"/>
<dbReference type="OrthoDB" id="9803916at2"/>
<dbReference type="Proteomes" id="UP000092695">
    <property type="component" value="Chromosome"/>
</dbReference>
<name>A0A193LKL4_9GAMM</name>
<organism evidence="4 5">
    <name type="scientific">Woeseia oceani</name>
    <dbReference type="NCBI Taxonomy" id="1548547"/>
    <lineage>
        <taxon>Bacteria</taxon>
        <taxon>Pseudomonadati</taxon>
        <taxon>Pseudomonadota</taxon>
        <taxon>Gammaproteobacteria</taxon>
        <taxon>Woeseiales</taxon>
        <taxon>Woeseiaceae</taxon>
        <taxon>Woeseia</taxon>
    </lineage>
</organism>
<evidence type="ECO:0000313" key="4">
    <source>
        <dbReference type="EMBL" id="ANO52968.1"/>
    </source>
</evidence>
<evidence type="ECO:0000259" key="3">
    <source>
        <dbReference type="SMART" id="SM01027"/>
    </source>
</evidence>
<dbReference type="KEGG" id="woc:BA177_03520"/>
<dbReference type="InterPro" id="IPR036866">
    <property type="entry name" value="RibonucZ/Hydroxyglut_hydro"/>
</dbReference>
<gene>
    <name evidence="4" type="ORF">BA177_03520</name>
</gene>
<protein>
    <submittedName>
        <fullName evidence="4">MBL fold metallo-hydrolase</fullName>
    </submittedName>
</protein>
<dbReference type="InterPro" id="IPR011108">
    <property type="entry name" value="RMMBL"/>
</dbReference>
<dbReference type="SMART" id="SM01027">
    <property type="entry name" value="Beta-Casp"/>
    <property type="match status" value="1"/>
</dbReference>
<dbReference type="Pfam" id="PF00753">
    <property type="entry name" value="Lactamase_B"/>
    <property type="match status" value="1"/>
</dbReference>
<dbReference type="InterPro" id="IPR022712">
    <property type="entry name" value="Beta_Casp"/>
</dbReference>
<dbReference type="PANTHER" id="PTHR11203:SF37">
    <property type="entry name" value="INTEGRATOR COMPLEX SUBUNIT 11"/>
    <property type="match status" value="1"/>
</dbReference>
<dbReference type="PANTHER" id="PTHR11203">
    <property type="entry name" value="CLEAVAGE AND POLYADENYLATION SPECIFICITY FACTOR FAMILY MEMBER"/>
    <property type="match status" value="1"/>
</dbReference>
<evidence type="ECO:0000313" key="5">
    <source>
        <dbReference type="Proteomes" id="UP000092695"/>
    </source>
</evidence>
<dbReference type="InterPro" id="IPR050698">
    <property type="entry name" value="MBL"/>
</dbReference>
<dbReference type="GO" id="GO:0016787">
    <property type="term" value="F:hydrolase activity"/>
    <property type="evidence" value="ECO:0007669"/>
    <property type="project" value="UniProtKB-KW"/>
</dbReference>
<feature type="domain" description="Beta-Casp" evidence="3">
    <location>
        <begin position="255"/>
        <end position="377"/>
    </location>
</feature>
<keyword evidence="1 4" id="KW-0378">Hydrolase</keyword>